<dbReference type="STRING" id="1122938.SAMN05660772_01423"/>
<dbReference type="EMBL" id="FWWV01000067">
    <property type="protein sequence ID" value="SMB89857.1"/>
    <property type="molecule type" value="Genomic_DNA"/>
</dbReference>
<dbReference type="InterPro" id="IPR010866">
    <property type="entry name" value="A-2_8-polyST"/>
</dbReference>
<organism evidence="1 2">
    <name type="scientific">Pasteurella testudinis DSM 23072</name>
    <dbReference type="NCBI Taxonomy" id="1122938"/>
    <lineage>
        <taxon>Bacteria</taxon>
        <taxon>Pseudomonadati</taxon>
        <taxon>Pseudomonadota</taxon>
        <taxon>Gammaproteobacteria</taxon>
        <taxon>Pasteurellales</taxon>
        <taxon>Pasteurellaceae</taxon>
        <taxon>Pasteurella</taxon>
    </lineage>
</organism>
<evidence type="ECO:0000313" key="1">
    <source>
        <dbReference type="EMBL" id="SMB89857.1"/>
    </source>
</evidence>
<proteinExistence type="predicted"/>
<keyword evidence="1" id="KW-0328">Glycosyltransferase</keyword>
<dbReference type="RefSeq" id="WP_084258045.1">
    <property type="nucleotide sequence ID" value="NZ_FWWV01000067.1"/>
</dbReference>
<protein>
    <submittedName>
        <fullName evidence="1">Alpha-2,8-polysialyltransferase (POLYST)</fullName>
    </submittedName>
</protein>
<dbReference type="Proteomes" id="UP000192408">
    <property type="component" value="Unassembled WGS sequence"/>
</dbReference>
<dbReference type="GO" id="GO:0016757">
    <property type="term" value="F:glycosyltransferase activity"/>
    <property type="evidence" value="ECO:0007669"/>
    <property type="project" value="UniProtKB-KW"/>
</dbReference>
<evidence type="ECO:0000313" key="2">
    <source>
        <dbReference type="Proteomes" id="UP000192408"/>
    </source>
</evidence>
<accession>A0A1W1V8Q8</accession>
<reference evidence="2" key="1">
    <citation type="submission" date="2017-04" db="EMBL/GenBank/DDBJ databases">
        <authorList>
            <person name="Varghese N."/>
            <person name="Submissions S."/>
        </authorList>
    </citation>
    <scope>NUCLEOTIDE SEQUENCE [LARGE SCALE GENOMIC DNA]</scope>
    <source>
        <strain evidence="2">DSM 23072</strain>
    </source>
</reference>
<sequence>MSKFTKFIFNPKKFIKESWLFRYGFPHTFKSIDNLFVISHLGQLGQVEALINKERFVRSYLLILYTKKNLKVPKAILNKVNKSLFTRVNLLELPVKPNEINIKKLTYLDNSYEKLIREIKPKNLFVLSFEKHYCLLISRCIERKVKINLIEEGTATYKYSSSREAIDTLKNNLTPKEKKVALLINILPFFKKLRPALTIPKELDNTYSCFPKRLENIFSIKKSKYFFIHEGGGIINEKIINLNNKYNITENDMVFLNQRYPIPVAIYANKLLFILSLFAEKLQGRVFIKLHPKDTIELKEALRESIHNMGYAESVFLIDESEFLVEPLIYLARPKLVLALTSTTLVYTKLLSEYSNPISIYPILKGKLLEDMSYSDKYFAEVENHFSILKKFDIALINEDMDIAEA</sequence>
<dbReference type="AlphaFoldDB" id="A0A1W1V8Q8"/>
<keyword evidence="1" id="KW-0808">Transferase</keyword>
<name>A0A1W1V8Q8_9PAST</name>
<keyword evidence="2" id="KW-1185">Reference proteome</keyword>
<dbReference type="Pfam" id="PF07388">
    <property type="entry name" value="A-2_8-polyST"/>
    <property type="match status" value="1"/>
</dbReference>
<gene>
    <name evidence="1" type="ORF">SAMN05660772_01423</name>
</gene>